<evidence type="ECO:0000313" key="3">
    <source>
        <dbReference type="EMBL" id="TNC50567.1"/>
    </source>
</evidence>
<proteinExistence type="predicted"/>
<protein>
    <submittedName>
        <fullName evidence="2">DUF1707 domain-containing protein</fullName>
    </submittedName>
</protein>
<evidence type="ECO:0000313" key="4">
    <source>
        <dbReference type="Proteomes" id="UP000306740"/>
    </source>
</evidence>
<dbReference type="AlphaFoldDB" id="A0A5C4MET9"/>
<dbReference type="EMBL" id="VDFR01000015">
    <property type="protein sequence ID" value="TNC50567.1"/>
    <property type="molecule type" value="Genomic_DNA"/>
</dbReference>
<dbReference type="PANTHER" id="PTHR40763:SF4">
    <property type="entry name" value="DUF1707 DOMAIN-CONTAINING PROTEIN"/>
    <property type="match status" value="1"/>
</dbReference>
<accession>A0A5C4MET9</accession>
<sequence length="200" mass="21369">MEPTEDPSQRIRVSDADREQVAEILRTAAGDGRLDSDELDERLGDAYTARTVADLVPLTADLPDAAVPYVPPTPARTGGSRITPVAEPTHERGLAIMSEYDRRGDWLVPHELTVMAIMGGANLDLRRARFSASEVVIVANAVMGGVEIVVNPQTRVIVEGTAIMGGFTAPQDDSEVVPGAPTVRVRGIAFWGGVDVTRKA</sequence>
<dbReference type="Pfam" id="PF08044">
    <property type="entry name" value="DUF1707"/>
    <property type="match status" value="1"/>
</dbReference>
<dbReference type="InterPro" id="IPR012551">
    <property type="entry name" value="DUF1707_SHOCT-like"/>
</dbReference>
<comment type="caution">
    <text evidence="2">The sequence shown here is derived from an EMBL/GenBank/DDBJ whole genome shotgun (WGS) entry which is preliminary data.</text>
</comment>
<dbReference type="Proteomes" id="UP000306740">
    <property type="component" value="Unassembled WGS sequence"/>
</dbReference>
<dbReference type="RefSeq" id="WP_139086855.1">
    <property type="nucleotide sequence ID" value="NZ_VDFR01000015.1"/>
</dbReference>
<dbReference type="PANTHER" id="PTHR40763">
    <property type="entry name" value="MEMBRANE PROTEIN-RELATED"/>
    <property type="match status" value="1"/>
</dbReference>
<reference evidence="2 4" key="1">
    <citation type="submission" date="2019-05" db="EMBL/GenBank/DDBJ databases">
        <title>Mumia sp. nov., isolated from the intestinal contents of plateau pika (Ochotona curzoniae) in the Qinghai-Tibet plateau of China.</title>
        <authorList>
            <person name="Tian Z."/>
        </authorList>
    </citation>
    <scope>NUCLEOTIDE SEQUENCE [LARGE SCALE GENOMIC DNA]</scope>
    <source>
        <strain evidence="4">527</strain>
        <strain evidence="2">Z527</strain>
    </source>
</reference>
<evidence type="ECO:0000313" key="2">
    <source>
        <dbReference type="EMBL" id="TNC41829.1"/>
    </source>
</evidence>
<evidence type="ECO:0000259" key="1">
    <source>
        <dbReference type="Pfam" id="PF08044"/>
    </source>
</evidence>
<dbReference type="EMBL" id="VDFR01000101">
    <property type="protein sequence ID" value="TNC41829.1"/>
    <property type="molecule type" value="Genomic_DNA"/>
</dbReference>
<gene>
    <name evidence="3" type="ORF">FHE65_03485</name>
    <name evidence="2" type="ORF">FHE65_21785</name>
</gene>
<feature type="domain" description="DUF1707" evidence="1">
    <location>
        <begin position="11"/>
        <end position="63"/>
    </location>
</feature>
<name>A0A5C4MET9_9ACTN</name>
<dbReference type="OrthoDB" id="4772576at2"/>
<organism evidence="2 4">
    <name type="scientific">Mumia zhuanghuii</name>
    <dbReference type="NCBI Taxonomy" id="2585211"/>
    <lineage>
        <taxon>Bacteria</taxon>
        <taxon>Bacillati</taxon>
        <taxon>Actinomycetota</taxon>
        <taxon>Actinomycetes</taxon>
        <taxon>Propionibacteriales</taxon>
        <taxon>Nocardioidaceae</taxon>
        <taxon>Mumia</taxon>
    </lineage>
</organism>